<dbReference type="EMBL" id="JBHUOV010000001">
    <property type="protein sequence ID" value="MFD2823369.1"/>
    <property type="molecule type" value="Genomic_DNA"/>
</dbReference>
<dbReference type="InterPro" id="IPR001466">
    <property type="entry name" value="Beta-lactam-related"/>
</dbReference>
<dbReference type="PANTHER" id="PTHR46825:SF9">
    <property type="entry name" value="BETA-LACTAMASE-RELATED DOMAIN-CONTAINING PROTEIN"/>
    <property type="match status" value="1"/>
</dbReference>
<dbReference type="SUPFAM" id="SSF56601">
    <property type="entry name" value="beta-lactamase/transpeptidase-like"/>
    <property type="match status" value="1"/>
</dbReference>
<feature type="transmembrane region" description="Helical" evidence="1">
    <location>
        <begin position="12"/>
        <end position="33"/>
    </location>
</feature>
<reference evidence="4" key="1">
    <citation type="journal article" date="2019" name="Int. J. Syst. Evol. Microbiol.">
        <title>The Global Catalogue of Microorganisms (GCM) 10K type strain sequencing project: providing services to taxonomists for standard genome sequencing and annotation.</title>
        <authorList>
            <consortium name="The Broad Institute Genomics Platform"/>
            <consortium name="The Broad Institute Genome Sequencing Center for Infectious Disease"/>
            <person name="Wu L."/>
            <person name="Ma J."/>
        </authorList>
    </citation>
    <scope>NUCLEOTIDE SEQUENCE [LARGE SCALE GENOMIC DNA]</scope>
    <source>
        <strain evidence="4">KCTC 32141</strain>
    </source>
</reference>
<keyword evidence="1" id="KW-0812">Transmembrane</keyword>
<keyword evidence="3" id="KW-0378">Hydrolase</keyword>
<keyword evidence="1" id="KW-0472">Membrane</keyword>
<gene>
    <name evidence="3" type="ORF">ACFS5M_06785</name>
</gene>
<dbReference type="GO" id="GO:0016787">
    <property type="term" value="F:hydrolase activity"/>
    <property type="evidence" value="ECO:0007669"/>
    <property type="project" value="UniProtKB-KW"/>
</dbReference>
<comment type="caution">
    <text evidence="3">The sequence shown here is derived from an EMBL/GenBank/DDBJ whole genome shotgun (WGS) entry which is preliminary data.</text>
</comment>
<keyword evidence="4" id="KW-1185">Reference proteome</keyword>
<organism evidence="3 4">
    <name type="scientific">Lacinutrix iliipiscaria</name>
    <dbReference type="NCBI Taxonomy" id="1230532"/>
    <lineage>
        <taxon>Bacteria</taxon>
        <taxon>Pseudomonadati</taxon>
        <taxon>Bacteroidota</taxon>
        <taxon>Flavobacteriia</taxon>
        <taxon>Flavobacteriales</taxon>
        <taxon>Flavobacteriaceae</taxon>
        <taxon>Lacinutrix</taxon>
    </lineage>
</organism>
<keyword evidence="1" id="KW-1133">Transmembrane helix</keyword>
<evidence type="ECO:0000256" key="1">
    <source>
        <dbReference type="SAM" id="Phobius"/>
    </source>
</evidence>
<dbReference type="Proteomes" id="UP001597533">
    <property type="component" value="Unassembled WGS sequence"/>
</dbReference>
<evidence type="ECO:0000313" key="3">
    <source>
        <dbReference type="EMBL" id="MFD2823369.1"/>
    </source>
</evidence>
<dbReference type="RefSeq" id="WP_183487080.1">
    <property type="nucleotide sequence ID" value="NZ_JBHUOV010000001.1"/>
</dbReference>
<dbReference type="EC" id="3.-.-.-" evidence="3"/>
<sequence length="344" mass="39291">MNKRIKRILQIVFIAASISSLMFVPWILVKAWILPLPDTVQEQVDDAMDFGIDGMIVYVDQGGQPPAFYTAGWHDRKNKIPADPEALFKIASITKLYVAVAITKLVSDNRLSLDKTLADYFPELVGRIENAEKITLKLMVQHRSGIPNFTNYPDFWVDPPYNYNEKLELVLDLPASFQPDKGYEYSNTNYLLLSKLIDNVVGYSHQQYIKEQILIPLKLNNTFGSLKEVDLDRVMCGYYVGIEDDVKTEDTGLMIATAQDVGVFLRALNDGSIFEGNEQEIYSSIYVYEHGGLVPGYQSLAEYHKDIDTVVIQFMNTTNFEGYNWNLSEIIMNRIVKILKREKK</sequence>
<evidence type="ECO:0000313" key="4">
    <source>
        <dbReference type="Proteomes" id="UP001597533"/>
    </source>
</evidence>
<dbReference type="Gene3D" id="3.40.710.10">
    <property type="entry name" value="DD-peptidase/beta-lactamase superfamily"/>
    <property type="match status" value="1"/>
</dbReference>
<accession>A0ABW5WM86</accession>
<feature type="domain" description="Beta-lactamase-related" evidence="2">
    <location>
        <begin position="44"/>
        <end position="278"/>
    </location>
</feature>
<dbReference type="Pfam" id="PF00144">
    <property type="entry name" value="Beta-lactamase"/>
    <property type="match status" value="1"/>
</dbReference>
<dbReference type="InterPro" id="IPR012338">
    <property type="entry name" value="Beta-lactam/transpept-like"/>
</dbReference>
<dbReference type="PANTHER" id="PTHR46825">
    <property type="entry name" value="D-ALANYL-D-ALANINE-CARBOXYPEPTIDASE/ENDOPEPTIDASE AMPH"/>
    <property type="match status" value="1"/>
</dbReference>
<protein>
    <submittedName>
        <fullName evidence="3">Serine hydrolase domain-containing protein</fullName>
        <ecNumber evidence="3">3.-.-.-</ecNumber>
    </submittedName>
</protein>
<dbReference type="InterPro" id="IPR050491">
    <property type="entry name" value="AmpC-like"/>
</dbReference>
<evidence type="ECO:0000259" key="2">
    <source>
        <dbReference type="Pfam" id="PF00144"/>
    </source>
</evidence>
<proteinExistence type="predicted"/>
<name>A0ABW5WM86_9FLAO</name>